<dbReference type="GO" id="GO:0005524">
    <property type="term" value="F:ATP binding"/>
    <property type="evidence" value="ECO:0007669"/>
    <property type="project" value="UniProtKB-KW"/>
</dbReference>
<dbReference type="InterPro" id="IPR013563">
    <property type="entry name" value="Oligopep_ABC_C"/>
</dbReference>
<dbReference type="OMA" id="QWFWQPA"/>
<dbReference type="Pfam" id="PF08352">
    <property type="entry name" value="oligo_HPY"/>
    <property type="match status" value="1"/>
</dbReference>
<evidence type="ECO:0000256" key="1">
    <source>
        <dbReference type="ARBA" id="ARBA00005417"/>
    </source>
</evidence>
<evidence type="ECO:0000256" key="2">
    <source>
        <dbReference type="ARBA" id="ARBA00022448"/>
    </source>
</evidence>
<keyword evidence="4" id="KW-0067">ATP-binding</keyword>
<dbReference type="SMART" id="SM00382">
    <property type="entry name" value="AAA"/>
    <property type="match status" value="1"/>
</dbReference>
<evidence type="ECO:0000313" key="6">
    <source>
        <dbReference type="EMBL" id="AAF28769.1"/>
    </source>
</evidence>
<name>Q7LYX3_THEAI</name>
<gene>
    <name evidence="6" type="primary">abcA4</name>
</gene>
<dbReference type="CDD" id="cd03257">
    <property type="entry name" value="ABC_NikE_OppD_transporters"/>
    <property type="match status" value="1"/>
</dbReference>
<feature type="domain" description="ABC transporter" evidence="5">
    <location>
        <begin position="5"/>
        <end position="251"/>
    </location>
</feature>
<dbReference type="EMBL" id="AF030170">
    <property type="protein sequence ID" value="AAF28769.1"/>
    <property type="molecule type" value="Genomic_DNA"/>
</dbReference>
<dbReference type="GO" id="GO:0016887">
    <property type="term" value="F:ATP hydrolysis activity"/>
    <property type="evidence" value="ECO:0007669"/>
    <property type="project" value="InterPro"/>
</dbReference>
<proteinExistence type="inferred from homology"/>
<dbReference type="NCBIfam" id="TIGR01727">
    <property type="entry name" value="oligo_HPY"/>
    <property type="match status" value="1"/>
</dbReference>
<comment type="similarity">
    <text evidence="1">Belongs to the ABC transporter superfamily.</text>
</comment>
<organism evidence="6">
    <name type="scientific">Thermoplasma acidophilum</name>
    <dbReference type="NCBI Taxonomy" id="2303"/>
    <lineage>
        <taxon>Archaea</taxon>
        <taxon>Methanobacteriati</taxon>
        <taxon>Thermoplasmatota</taxon>
        <taxon>Thermoplasmata</taxon>
        <taxon>Thermoplasmatales</taxon>
        <taxon>Thermoplasmataceae</taxon>
        <taxon>Thermoplasma</taxon>
    </lineage>
</organism>
<evidence type="ECO:0000256" key="4">
    <source>
        <dbReference type="ARBA" id="ARBA00022840"/>
    </source>
</evidence>
<reference evidence="6" key="1">
    <citation type="submission" date="1997-10" db="EMBL/GenBank/DDBJ databases">
        <title>Sequence of an ABC-transporter operon from the archaeon Thermoplasma acidophilum and overexpression of two of the four subunits.</title>
        <authorList>
            <person name="Mungunsukh O."/>
            <person name="Engelhardt H."/>
        </authorList>
    </citation>
    <scope>NUCLEOTIDE SEQUENCE</scope>
    <source>
        <strain evidence="6">DSM 1728</strain>
    </source>
</reference>
<dbReference type="Pfam" id="PF00005">
    <property type="entry name" value="ABC_tran"/>
    <property type="match status" value="1"/>
</dbReference>
<sequence length="314" mass="35076">MSEIYSLKNVKKYYLAQKRGLIDALVKVPKIYVRALDDVSISIMDGNVIGVVGESGSGKSTMGKVMVTLETPTDGELYFKGTRVTKSEYPKIRKQVDMVFQNPATSLNPKMKVKDIVSEPLGHFDEGAIKEVILKVGLSYDEVKDKQSRELSGGQVQRVAIARALMKKPELLVLDEPTSALDESIQAQVLNLLVDLQTEYKMTYIFITHNILVAKYISDYIVVLYAGKIVEYGPTSEVLSKPLHPYTQLLLSSVPTVDVKDVKPPVGDVPSLINLPQGCRFNPRCPFVMEKCRKEEPPLISQGQNYQVACWLYE</sequence>
<dbReference type="PROSITE" id="PS50893">
    <property type="entry name" value="ABC_TRANSPORTER_2"/>
    <property type="match status" value="1"/>
</dbReference>
<evidence type="ECO:0000256" key="3">
    <source>
        <dbReference type="ARBA" id="ARBA00022741"/>
    </source>
</evidence>
<evidence type="ECO:0000259" key="5">
    <source>
        <dbReference type="PROSITE" id="PS50893"/>
    </source>
</evidence>
<keyword evidence="2" id="KW-0813">Transport</keyword>
<accession>Q7LYX3</accession>
<dbReference type="GO" id="GO:0015833">
    <property type="term" value="P:peptide transport"/>
    <property type="evidence" value="ECO:0007669"/>
    <property type="project" value="InterPro"/>
</dbReference>
<dbReference type="AlphaFoldDB" id="Q7LYX3"/>
<protein>
    <submittedName>
        <fullName evidence="6">Putative ABC transporter AbcA4</fullName>
    </submittedName>
</protein>
<dbReference type="InterPro" id="IPR027417">
    <property type="entry name" value="P-loop_NTPase"/>
</dbReference>
<dbReference type="InterPro" id="IPR003593">
    <property type="entry name" value="AAA+_ATPase"/>
</dbReference>
<dbReference type="InterPro" id="IPR003439">
    <property type="entry name" value="ABC_transporter-like_ATP-bd"/>
</dbReference>
<dbReference type="GO" id="GO:0055085">
    <property type="term" value="P:transmembrane transport"/>
    <property type="evidence" value="ECO:0007669"/>
    <property type="project" value="UniProtKB-ARBA"/>
</dbReference>
<dbReference type="Gene3D" id="3.40.50.300">
    <property type="entry name" value="P-loop containing nucleotide triphosphate hydrolases"/>
    <property type="match status" value="1"/>
</dbReference>
<dbReference type="PANTHER" id="PTHR43776:SF7">
    <property type="entry name" value="D,D-DIPEPTIDE TRANSPORT ATP-BINDING PROTEIN DDPF-RELATED"/>
    <property type="match status" value="1"/>
</dbReference>
<dbReference type="PANTHER" id="PTHR43776">
    <property type="entry name" value="TRANSPORT ATP-BINDING PROTEIN"/>
    <property type="match status" value="1"/>
</dbReference>
<dbReference type="InterPro" id="IPR050319">
    <property type="entry name" value="ABC_transp_ATP-bind"/>
</dbReference>
<keyword evidence="3" id="KW-0547">Nucleotide-binding</keyword>
<dbReference type="SUPFAM" id="SSF52540">
    <property type="entry name" value="P-loop containing nucleoside triphosphate hydrolases"/>
    <property type="match status" value="1"/>
</dbReference>